<dbReference type="Proteomes" id="UP000633509">
    <property type="component" value="Unassembled WGS sequence"/>
</dbReference>
<gene>
    <name evidence="3" type="ORF">H4W80_008521</name>
</gene>
<evidence type="ECO:0000256" key="1">
    <source>
        <dbReference type="SAM" id="MobiDB-lite"/>
    </source>
</evidence>
<feature type="domain" description="Glycosyl hydrolase family 95 N-terminal" evidence="2">
    <location>
        <begin position="6"/>
        <end position="93"/>
    </location>
</feature>
<proteinExistence type="predicted"/>
<feature type="region of interest" description="Disordered" evidence="1">
    <location>
        <begin position="45"/>
        <end position="64"/>
    </location>
</feature>
<dbReference type="EMBL" id="JADBEK010000001">
    <property type="protein sequence ID" value="MBE1590263.1"/>
    <property type="molecule type" value="Genomic_DNA"/>
</dbReference>
<name>A0ABR9MCK2_9ACTN</name>
<sequence length="136" mass="14862">MTDLTLWYDRPATDWETQALPLGNGALGAMVFGGTGTERLQFNEKSLWTGGPGSREGYDFGDWTAPRPDALAGVQERLDRDGRMTPEEVAAALGQPRPGRRCPSRSSGTCSRTWRRPRTSWGTPSSAGGYATRWPS</sequence>
<feature type="region of interest" description="Disordered" evidence="1">
    <location>
        <begin position="92"/>
        <end position="136"/>
    </location>
</feature>
<dbReference type="Gene3D" id="2.70.98.50">
    <property type="entry name" value="putative glycoside hydrolase family protein from bacillus halodurans"/>
    <property type="match status" value="1"/>
</dbReference>
<keyword evidence="4" id="KW-1185">Reference proteome</keyword>
<organism evidence="3 4">
    <name type="scientific">Nonomuraea angiospora</name>
    <dbReference type="NCBI Taxonomy" id="46172"/>
    <lineage>
        <taxon>Bacteria</taxon>
        <taxon>Bacillati</taxon>
        <taxon>Actinomycetota</taxon>
        <taxon>Actinomycetes</taxon>
        <taxon>Streptosporangiales</taxon>
        <taxon>Streptosporangiaceae</taxon>
        <taxon>Nonomuraea</taxon>
    </lineage>
</organism>
<dbReference type="InterPro" id="IPR027414">
    <property type="entry name" value="GH95_N_dom"/>
</dbReference>
<reference evidence="3 4" key="1">
    <citation type="submission" date="2020-10" db="EMBL/GenBank/DDBJ databases">
        <title>Sequencing the genomes of 1000 actinobacteria strains.</title>
        <authorList>
            <person name="Klenk H.-P."/>
        </authorList>
    </citation>
    <scope>NUCLEOTIDE SEQUENCE [LARGE SCALE GENOMIC DNA]</scope>
    <source>
        <strain evidence="3 4">DSM 43173</strain>
    </source>
</reference>
<evidence type="ECO:0000259" key="2">
    <source>
        <dbReference type="Pfam" id="PF14498"/>
    </source>
</evidence>
<dbReference type="PANTHER" id="PTHR31084:SF0">
    <property type="entry name" value="ALPHA-L-FUCOSIDASE 2"/>
    <property type="match status" value="1"/>
</dbReference>
<accession>A0ABR9MCK2</accession>
<evidence type="ECO:0000313" key="3">
    <source>
        <dbReference type="EMBL" id="MBE1590263.1"/>
    </source>
</evidence>
<dbReference type="Pfam" id="PF14498">
    <property type="entry name" value="Glyco_hyd_65N_2"/>
    <property type="match status" value="1"/>
</dbReference>
<evidence type="ECO:0000313" key="4">
    <source>
        <dbReference type="Proteomes" id="UP000633509"/>
    </source>
</evidence>
<comment type="caution">
    <text evidence="3">The sequence shown here is derived from an EMBL/GenBank/DDBJ whole genome shotgun (WGS) entry which is preliminary data.</text>
</comment>
<protein>
    <recommendedName>
        <fullName evidence="2">Glycosyl hydrolase family 95 N-terminal domain-containing protein</fullName>
    </recommendedName>
</protein>
<dbReference type="PANTHER" id="PTHR31084">
    <property type="entry name" value="ALPHA-L-FUCOSIDASE 2"/>
    <property type="match status" value="1"/>
</dbReference>